<dbReference type="HAMAP" id="MF_00121">
    <property type="entry name" value="GatB"/>
    <property type="match status" value="1"/>
</dbReference>
<dbReference type="GO" id="GO:0006412">
    <property type="term" value="P:translation"/>
    <property type="evidence" value="ECO:0007669"/>
    <property type="project" value="UniProtKB-UniRule"/>
</dbReference>
<organism evidence="12 13">
    <name type="scientific">Candidatus Doudnabacteria bacterium Gr01-1014_77</name>
    <dbReference type="NCBI Taxonomy" id="2017133"/>
    <lineage>
        <taxon>Bacteria</taxon>
        <taxon>Candidatus Doudnaibacteriota</taxon>
    </lineage>
</organism>
<dbReference type="InterPro" id="IPR023168">
    <property type="entry name" value="GatB_Yqey_C_2"/>
</dbReference>
<dbReference type="GO" id="GO:0070681">
    <property type="term" value="P:glutaminyl-tRNAGln biosynthesis via transamidation"/>
    <property type="evidence" value="ECO:0007669"/>
    <property type="project" value="TreeGrafter"/>
</dbReference>
<dbReference type="InterPro" id="IPR042114">
    <property type="entry name" value="GatB_C_1"/>
</dbReference>
<comment type="subunit">
    <text evidence="2 10">Heterotrimer of A, B and C subunits.</text>
</comment>
<dbReference type="Proteomes" id="UP000319613">
    <property type="component" value="Unassembled WGS sequence"/>
</dbReference>
<keyword evidence="6 10" id="KW-0648">Protein biosynthesis</keyword>
<dbReference type="GO" id="GO:0005524">
    <property type="term" value="F:ATP binding"/>
    <property type="evidence" value="ECO:0007669"/>
    <property type="project" value="UniProtKB-KW"/>
</dbReference>
<dbReference type="InterPro" id="IPR004413">
    <property type="entry name" value="GatB"/>
</dbReference>
<dbReference type="NCBIfam" id="NF004012">
    <property type="entry name" value="PRK05477.1-2"/>
    <property type="match status" value="1"/>
</dbReference>
<evidence type="ECO:0000256" key="9">
    <source>
        <dbReference type="ARBA" id="ARBA00047913"/>
    </source>
</evidence>
<dbReference type="SUPFAM" id="SSF89095">
    <property type="entry name" value="GatB/YqeY motif"/>
    <property type="match status" value="1"/>
</dbReference>
<evidence type="ECO:0000256" key="1">
    <source>
        <dbReference type="ARBA" id="ARBA00005306"/>
    </source>
</evidence>
<evidence type="ECO:0000313" key="12">
    <source>
        <dbReference type="EMBL" id="TSC66461.1"/>
    </source>
</evidence>
<dbReference type="PANTHER" id="PTHR11659:SF0">
    <property type="entry name" value="GLUTAMYL-TRNA(GLN) AMIDOTRANSFERASE SUBUNIT B, MITOCHONDRIAL"/>
    <property type="match status" value="1"/>
</dbReference>
<reference evidence="12 13" key="1">
    <citation type="submission" date="2017-07" db="EMBL/GenBank/DDBJ databases">
        <title>Mechanisms for carbon and nitrogen cycling indicate functional differentiation within the Candidate Phyla Radiation.</title>
        <authorList>
            <person name="Danczak R.E."/>
            <person name="Johnston M.D."/>
            <person name="Kenah C."/>
            <person name="Slattery M."/>
            <person name="Wrighton K.C."/>
            <person name="Wilkins M.J."/>
        </authorList>
    </citation>
    <scope>NUCLEOTIDE SEQUENCE [LARGE SCALE GENOMIC DNA]</scope>
    <source>
        <strain evidence="12">Gr01-1014_77</strain>
    </source>
</reference>
<sequence>MEEKNITNEYTPVVGLEIHVQLKTKSKMFCDSPNNPDETVPNMNICEVCTAQPGTLPVTNKEAVRLGAMLGLALNCKIANISKFDRKSYFYPDLPKGYQISQYDKPIAEHGYLDISVDGVVKRVRIRRAHLEEDAGKNIHPEGLGYSLVDYNRAGCPLIEIVTEPDITSAKEARVFLEELRNIVRYIGAGSADMEKGTMRLEPNISVRKPGQQELPNYKVEVKNINSFKFAEAAIEYEVARHIEILKEGQTPKQVTMGWNEKASQTVEQRSKEDVNDYRYFPDPDLPILNLSDEFISQLQSALPELPAAKRKRFKEEYGLPDEDIQNLVNWKELTEYFEEVVSEIQAWVKAEHTNEDMLKLMKMAANWCLQDFSALLNASKINPNESRITQENFAELLKHIADGKISVTAGKKVFSEMFEHGGEPDHIIEDLGLTQISDTSEIESAIDSVIKSNEKAVLDYKAGQQKSFGFLVGMAMKELKGKGNPQLVNEILKKKLE</sequence>
<gene>
    <name evidence="10" type="primary">gatB</name>
    <name evidence="12" type="ORF">G01um101477_67</name>
</gene>
<evidence type="ECO:0000313" key="13">
    <source>
        <dbReference type="Proteomes" id="UP000319613"/>
    </source>
</evidence>
<evidence type="ECO:0000256" key="2">
    <source>
        <dbReference type="ARBA" id="ARBA00011123"/>
    </source>
</evidence>
<dbReference type="SMART" id="SM00845">
    <property type="entry name" value="GatB_Yqey"/>
    <property type="match status" value="1"/>
</dbReference>
<dbReference type="InterPro" id="IPR017958">
    <property type="entry name" value="Gln-tRNA_amidoTrfase_suB_CS"/>
</dbReference>
<evidence type="ECO:0000256" key="4">
    <source>
        <dbReference type="ARBA" id="ARBA00022741"/>
    </source>
</evidence>
<dbReference type="InterPro" id="IPR003789">
    <property type="entry name" value="Asn/Gln_tRNA_amidoTrase-B-like"/>
</dbReference>
<dbReference type="PROSITE" id="PS01234">
    <property type="entry name" value="GATB"/>
    <property type="match status" value="1"/>
</dbReference>
<comment type="caution">
    <text evidence="12">The sequence shown here is derived from an EMBL/GenBank/DDBJ whole genome shotgun (WGS) entry which is preliminary data.</text>
</comment>
<dbReference type="Gene3D" id="1.10.150.380">
    <property type="entry name" value="GatB domain, N-terminal subdomain"/>
    <property type="match status" value="1"/>
</dbReference>
<accession>A0A554JDU1</accession>
<dbReference type="SUPFAM" id="SSF55931">
    <property type="entry name" value="Glutamine synthetase/guanido kinase"/>
    <property type="match status" value="1"/>
</dbReference>
<dbReference type="Pfam" id="PF02637">
    <property type="entry name" value="GatB_Yqey"/>
    <property type="match status" value="1"/>
</dbReference>
<dbReference type="GO" id="GO:0016740">
    <property type="term" value="F:transferase activity"/>
    <property type="evidence" value="ECO:0007669"/>
    <property type="project" value="UniProtKB-KW"/>
</dbReference>
<evidence type="ECO:0000256" key="10">
    <source>
        <dbReference type="HAMAP-Rule" id="MF_00121"/>
    </source>
</evidence>
<name>A0A554JDU1_9BACT</name>
<keyword evidence="12" id="KW-0808">Transferase</keyword>
<keyword evidence="4 10" id="KW-0547">Nucleotide-binding</keyword>
<dbReference type="FunFam" id="1.10.10.410:FF:000001">
    <property type="entry name" value="Aspartyl/glutamyl-tRNA(Asn/Gln) amidotransferase subunit B"/>
    <property type="match status" value="1"/>
</dbReference>
<feature type="domain" description="Asn/Gln amidotransferase" evidence="11">
    <location>
        <begin position="336"/>
        <end position="497"/>
    </location>
</feature>
<dbReference type="PANTHER" id="PTHR11659">
    <property type="entry name" value="GLUTAMYL-TRNA GLN AMIDOTRANSFERASE SUBUNIT B MITOCHONDRIAL AND PROKARYOTIC PET112-RELATED"/>
    <property type="match status" value="1"/>
</dbReference>
<proteinExistence type="inferred from homology"/>
<dbReference type="NCBIfam" id="NF004014">
    <property type="entry name" value="PRK05477.1-4"/>
    <property type="match status" value="1"/>
</dbReference>
<comment type="catalytic activity">
    <reaction evidence="9 10">
        <text>L-glutamyl-tRNA(Gln) + L-glutamine + ATP + H2O = L-glutaminyl-tRNA(Gln) + L-glutamate + ADP + phosphate + H(+)</text>
        <dbReference type="Rhea" id="RHEA:17521"/>
        <dbReference type="Rhea" id="RHEA-COMP:9681"/>
        <dbReference type="Rhea" id="RHEA-COMP:9684"/>
        <dbReference type="ChEBI" id="CHEBI:15377"/>
        <dbReference type="ChEBI" id="CHEBI:15378"/>
        <dbReference type="ChEBI" id="CHEBI:29985"/>
        <dbReference type="ChEBI" id="CHEBI:30616"/>
        <dbReference type="ChEBI" id="CHEBI:43474"/>
        <dbReference type="ChEBI" id="CHEBI:58359"/>
        <dbReference type="ChEBI" id="CHEBI:78520"/>
        <dbReference type="ChEBI" id="CHEBI:78521"/>
        <dbReference type="ChEBI" id="CHEBI:456216"/>
    </reaction>
</comment>
<dbReference type="InterPro" id="IPR014746">
    <property type="entry name" value="Gln_synth/guanido_kin_cat_dom"/>
</dbReference>
<dbReference type="Pfam" id="PF02934">
    <property type="entry name" value="GatB_N"/>
    <property type="match status" value="1"/>
</dbReference>
<dbReference type="InterPro" id="IPR017959">
    <property type="entry name" value="Asn/Gln-tRNA_amidoTrfase_suB/E"/>
</dbReference>
<dbReference type="GO" id="GO:0050566">
    <property type="term" value="F:asparaginyl-tRNA synthase (glutamine-hydrolyzing) activity"/>
    <property type="evidence" value="ECO:0007669"/>
    <property type="project" value="RHEA"/>
</dbReference>
<dbReference type="Gene3D" id="1.10.10.410">
    <property type="match status" value="1"/>
</dbReference>
<dbReference type="InterPro" id="IPR018027">
    <property type="entry name" value="Asn/Gln_amidotransferase"/>
</dbReference>
<evidence type="ECO:0000259" key="11">
    <source>
        <dbReference type="SMART" id="SM00845"/>
    </source>
</evidence>
<dbReference type="EC" id="6.3.5.-" evidence="10"/>
<evidence type="ECO:0000256" key="7">
    <source>
        <dbReference type="ARBA" id="ARBA00024799"/>
    </source>
</evidence>
<evidence type="ECO:0000256" key="8">
    <source>
        <dbReference type="ARBA" id="ARBA00047380"/>
    </source>
</evidence>
<dbReference type="AlphaFoldDB" id="A0A554JDU1"/>
<protein>
    <recommendedName>
        <fullName evidence="10">Aspartyl/glutamyl-tRNA(Asn/Gln) amidotransferase subunit B</fullName>
        <shortName evidence="10">Asp/Glu-ADT subunit B</shortName>
        <ecNumber evidence="10">6.3.5.-</ecNumber>
    </recommendedName>
</protein>
<keyword evidence="5 10" id="KW-0067">ATP-binding</keyword>
<dbReference type="GO" id="GO:0050567">
    <property type="term" value="F:glutaminyl-tRNA synthase (glutamine-hydrolyzing) activity"/>
    <property type="evidence" value="ECO:0007669"/>
    <property type="project" value="UniProtKB-UniRule"/>
</dbReference>
<comment type="function">
    <text evidence="7 10">Allows the formation of correctly charged Asn-tRNA(Asn) or Gln-tRNA(Gln) through the transamidation of misacylated Asp-tRNA(Asn) or Glu-tRNA(Gln) in organisms which lack either or both of asparaginyl-tRNA or glutaminyl-tRNA synthetases. The reaction takes place in the presence of glutamine and ATP through an activated phospho-Asp-tRNA(Asn) or phospho-Glu-tRNA(Gln).</text>
</comment>
<dbReference type="EMBL" id="VMFF01000004">
    <property type="protein sequence ID" value="TSC66461.1"/>
    <property type="molecule type" value="Genomic_DNA"/>
</dbReference>
<dbReference type="InterPro" id="IPR006075">
    <property type="entry name" value="Asn/Gln-tRNA_Trfase_suB/E_cat"/>
</dbReference>
<comment type="catalytic activity">
    <reaction evidence="8 10">
        <text>L-aspartyl-tRNA(Asn) + L-glutamine + ATP + H2O = L-asparaginyl-tRNA(Asn) + L-glutamate + ADP + phosphate + 2 H(+)</text>
        <dbReference type="Rhea" id="RHEA:14513"/>
        <dbReference type="Rhea" id="RHEA-COMP:9674"/>
        <dbReference type="Rhea" id="RHEA-COMP:9677"/>
        <dbReference type="ChEBI" id="CHEBI:15377"/>
        <dbReference type="ChEBI" id="CHEBI:15378"/>
        <dbReference type="ChEBI" id="CHEBI:29985"/>
        <dbReference type="ChEBI" id="CHEBI:30616"/>
        <dbReference type="ChEBI" id="CHEBI:43474"/>
        <dbReference type="ChEBI" id="CHEBI:58359"/>
        <dbReference type="ChEBI" id="CHEBI:78515"/>
        <dbReference type="ChEBI" id="CHEBI:78516"/>
        <dbReference type="ChEBI" id="CHEBI:456216"/>
    </reaction>
</comment>
<dbReference type="NCBIfam" id="TIGR00133">
    <property type="entry name" value="gatB"/>
    <property type="match status" value="1"/>
</dbReference>
<evidence type="ECO:0000256" key="5">
    <source>
        <dbReference type="ARBA" id="ARBA00022840"/>
    </source>
</evidence>
<evidence type="ECO:0000256" key="6">
    <source>
        <dbReference type="ARBA" id="ARBA00022917"/>
    </source>
</evidence>
<keyword evidence="3 10" id="KW-0436">Ligase</keyword>
<evidence type="ECO:0000256" key="3">
    <source>
        <dbReference type="ARBA" id="ARBA00022598"/>
    </source>
</evidence>
<comment type="similarity">
    <text evidence="1 10">Belongs to the GatB/GatE family. GatB subfamily.</text>
</comment>